<dbReference type="WBParaSite" id="jg25098.1">
    <property type="protein sequence ID" value="jg25098.1"/>
    <property type="gene ID" value="jg25098"/>
</dbReference>
<dbReference type="Proteomes" id="UP000887574">
    <property type="component" value="Unplaced"/>
</dbReference>
<sequence length="132" mass="14600">MRFLAHSKLGQCHDNEKTGFFEGSHQIIQFIVVYPALAAPASAPLTSSTASNDPWSPVGQPVHPLPSYAAATSAAHYHYSIFPRIFCCPVHQPTQLLHKMTLGRLLKVRAVSKLQQSLLNNTKLLQWPTLLT</sequence>
<dbReference type="AlphaFoldDB" id="A0A915DZG8"/>
<name>A0A915DZG8_9BILA</name>
<organism evidence="1 2">
    <name type="scientific">Ditylenchus dipsaci</name>
    <dbReference type="NCBI Taxonomy" id="166011"/>
    <lineage>
        <taxon>Eukaryota</taxon>
        <taxon>Metazoa</taxon>
        <taxon>Ecdysozoa</taxon>
        <taxon>Nematoda</taxon>
        <taxon>Chromadorea</taxon>
        <taxon>Rhabditida</taxon>
        <taxon>Tylenchina</taxon>
        <taxon>Tylenchomorpha</taxon>
        <taxon>Sphaerularioidea</taxon>
        <taxon>Anguinidae</taxon>
        <taxon>Anguininae</taxon>
        <taxon>Ditylenchus</taxon>
    </lineage>
</organism>
<accession>A0A915DZG8</accession>
<evidence type="ECO:0000313" key="2">
    <source>
        <dbReference type="WBParaSite" id="jg25098.1"/>
    </source>
</evidence>
<reference evidence="2" key="1">
    <citation type="submission" date="2022-11" db="UniProtKB">
        <authorList>
            <consortium name="WormBaseParasite"/>
        </authorList>
    </citation>
    <scope>IDENTIFICATION</scope>
</reference>
<evidence type="ECO:0000313" key="1">
    <source>
        <dbReference type="Proteomes" id="UP000887574"/>
    </source>
</evidence>
<proteinExistence type="predicted"/>
<keyword evidence="1" id="KW-1185">Reference proteome</keyword>
<protein>
    <submittedName>
        <fullName evidence="2">ENTH domain-containing protein</fullName>
    </submittedName>
</protein>